<reference evidence="2" key="1">
    <citation type="submission" date="2019-03" db="EMBL/GenBank/DDBJ databases">
        <authorList>
            <person name="Mank J."/>
            <person name="Almeida P."/>
        </authorList>
    </citation>
    <scope>NUCLEOTIDE SEQUENCE</scope>
    <source>
        <strain evidence="2">78183</strain>
    </source>
</reference>
<evidence type="ECO:0000256" key="1">
    <source>
        <dbReference type="SAM" id="MobiDB-lite"/>
    </source>
</evidence>
<evidence type="ECO:0000313" key="2">
    <source>
        <dbReference type="EMBL" id="VFU25655.1"/>
    </source>
</evidence>
<feature type="region of interest" description="Disordered" evidence="1">
    <location>
        <begin position="39"/>
        <end position="68"/>
    </location>
</feature>
<organism evidence="2">
    <name type="scientific">Salix viminalis</name>
    <name type="common">Common osier</name>
    <name type="synonym">Basket willow</name>
    <dbReference type="NCBI Taxonomy" id="40686"/>
    <lineage>
        <taxon>Eukaryota</taxon>
        <taxon>Viridiplantae</taxon>
        <taxon>Streptophyta</taxon>
        <taxon>Embryophyta</taxon>
        <taxon>Tracheophyta</taxon>
        <taxon>Spermatophyta</taxon>
        <taxon>Magnoliopsida</taxon>
        <taxon>eudicotyledons</taxon>
        <taxon>Gunneridae</taxon>
        <taxon>Pentapetalae</taxon>
        <taxon>rosids</taxon>
        <taxon>fabids</taxon>
        <taxon>Malpighiales</taxon>
        <taxon>Salicaceae</taxon>
        <taxon>Saliceae</taxon>
        <taxon>Salix</taxon>
    </lineage>
</organism>
<proteinExistence type="predicted"/>
<accession>A0A6N2KB47</accession>
<name>A0A6N2KB47_SALVM</name>
<dbReference type="AlphaFoldDB" id="A0A6N2KB47"/>
<gene>
    <name evidence="2" type="ORF">SVIM_LOCUS62335</name>
</gene>
<protein>
    <submittedName>
        <fullName evidence="2">Uncharacterized protein</fullName>
    </submittedName>
</protein>
<feature type="compositionally biased region" description="Polar residues" evidence="1">
    <location>
        <begin position="58"/>
        <end position="68"/>
    </location>
</feature>
<sequence length="68" mass="7813">MRSIVCHQSFVINPHIKRFKGRPEELKPDANFLTDASELSHVPHPHNNMDTTQRKNSRSLTAKTTRCS</sequence>
<dbReference type="EMBL" id="CAADRP010000247">
    <property type="protein sequence ID" value="VFU25655.1"/>
    <property type="molecule type" value="Genomic_DNA"/>
</dbReference>